<accession>A0AA95KQC9</accession>
<dbReference type="Proteomes" id="UP001177934">
    <property type="component" value="Chromosome"/>
</dbReference>
<dbReference type="EMBL" id="CP126056">
    <property type="protein sequence ID" value="WHX11917.1"/>
    <property type="molecule type" value="Genomic_DNA"/>
</dbReference>
<reference evidence="2" key="1">
    <citation type="journal article" date="2023" name="Nat. Commun.">
        <title>Identification of a novel Human Milk Oligosaccharides utilization cluster in the infant gut commensal Bacteroides dorei.</title>
        <authorList>
            <person name="Kijner S."/>
            <person name="Ennis D."/>
            <person name="Shmorak S."/>
            <person name="Florentin A."/>
            <person name="Yassour M."/>
        </authorList>
    </citation>
    <scope>NUCLEOTIDE SEQUENCE</scope>
    <source>
        <strain evidence="2">2</strain>
    </source>
</reference>
<sequence length="114" mass="13183">MRSLETYRSESTLAIISPFKETVKKLQSEFQTDKRKLKEFTVETIDRIQGMTVDYAILYLPACGSEFALDERRFNVATSRSLSTTLIISDVKLERLSKFRGRVKNFIQASKHID</sequence>
<evidence type="ECO:0000313" key="2">
    <source>
        <dbReference type="EMBL" id="WHX11917.1"/>
    </source>
</evidence>
<dbReference type="InterPro" id="IPR041679">
    <property type="entry name" value="DNA2/NAM7-like_C"/>
</dbReference>
<dbReference type="InterPro" id="IPR027417">
    <property type="entry name" value="P-loop_NTPase"/>
</dbReference>
<proteinExistence type="predicted"/>
<gene>
    <name evidence="2" type="ORF">QNN11_15835</name>
</gene>
<organism evidence="2 3">
    <name type="scientific">Phocaeicola dorei</name>
    <dbReference type="NCBI Taxonomy" id="357276"/>
    <lineage>
        <taxon>Bacteria</taxon>
        <taxon>Pseudomonadati</taxon>
        <taxon>Bacteroidota</taxon>
        <taxon>Bacteroidia</taxon>
        <taxon>Bacteroidales</taxon>
        <taxon>Bacteroidaceae</taxon>
        <taxon>Phocaeicola</taxon>
    </lineage>
</organism>
<dbReference type="AlphaFoldDB" id="A0AA95KQC9"/>
<evidence type="ECO:0000259" key="1">
    <source>
        <dbReference type="Pfam" id="PF13087"/>
    </source>
</evidence>
<feature type="domain" description="DNA2/NAM7 helicase-like C-terminal" evidence="1">
    <location>
        <begin position="6"/>
        <end position="91"/>
    </location>
</feature>
<dbReference type="Pfam" id="PF13087">
    <property type="entry name" value="AAA_12"/>
    <property type="match status" value="1"/>
</dbReference>
<name>A0AA95KQC9_9BACT</name>
<protein>
    <submittedName>
        <fullName evidence="2">AAA domain-containing protein</fullName>
    </submittedName>
</protein>
<dbReference type="Gene3D" id="3.40.50.300">
    <property type="entry name" value="P-loop containing nucleotide triphosphate hydrolases"/>
    <property type="match status" value="1"/>
</dbReference>
<evidence type="ECO:0000313" key="3">
    <source>
        <dbReference type="Proteomes" id="UP001177934"/>
    </source>
</evidence>